<organism evidence="2">
    <name type="scientific">viral metagenome</name>
    <dbReference type="NCBI Taxonomy" id="1070528"/>
    <lineage>
        <taxon>unclassified sequences</taxon>
        <taxon>metagenomes</taxon>
        <taxon>organismal metagenomes</taxon>
    </lineage>
</organism>
<name>A0A6M3KNW4_9ZZZZ</name>
<accession>A0A6M3KNW4</accession>
<dbReference type="EMBL" id="MT141500">
    <property type="protein sequence ID" value="QJA63577.1"/>
    <property type="molecule type" value="Genomic_DNA"/>
</dbReference>
<protein>
    <submittedName>
        <fullName evidence="2">Uncharacterized protein</fullName>
    </submittedName>
</protein>
<reference evidence="2" key="1">
    <citation type="submission" date="2020-03" db="EMBL/GenBank/DDBJ databases">
        <title>The deep terrestrial virosphere.</title>
        <authorList>
            <person name="Holmfeldt K."/>
            <person name="Nilsson E."/>
            <person name="Simone D."/>
            <person name="Lopez-Fernandez M."/>
            <person name="Wu X."/>
            <person name="de Brujin I."/>
            <person name="Lundin D."/>
            <person name="Andersson A."/>
            <person name="Bertilsson S."/>
            <person name="Dopson M."/>
        </authorList>
    </citation>
    <scope>NUCLEOTIDE SEQUENCE</scope>
    <source>
        <strain evidence="2">MM415A00253</strain>
        <strain evidence="1">MM415B00618</strain>
    </source>
</reference>
<dbReference type="AlphaFoldDB" id="A0A6M3KNW4"/>
<dbReference type="EMBL" id="MT142517">
    <property type="protein sequence ID" value="QJA83763.1"/>
    <property type="molecule type" value="Genomic_DNA"/>
</dbReference>
<sequence length="769" mass="90626">MSKIEKLYGQPDKFFIVNDNDPDLFPIKIPLPELTLPLNEIDGYGLHPSDQIFQYTKYPDRLRKLERSVLEDLQEAETRDKNATATGQKFLKEIWNVLLLNRKEYREELRFIDREWRRRLNGYWCFIDGIPTHIDGWHYMFLNYFNLDIGKAEYRDRDRRWFLAQRFFYNDTTTFKKLTKEGLAIPEKDGSYEMIDLFIRLIIGSIPIKGRRMGDTFKVLLIMLEIITRTPRADGGIQGYNQDSGEKHYHKKLIPAWKELPFFFKPMWKGSSEPQKKLVFGTPASMSFEDSLGSSIVYATSGGELFYDGDKLYFYDCEEPGKTSTIDLQSRWNIVKPTLYLGDTIHGFSVWPTTVEDIDDGGSKPFFNMLENSKYNQRLPNGQTMSGLVVNFWPAYDGREGFIGKFGESIIEPATPSQAEWIKKNRMSSKVLIGAKKAIQEHKDFLLSLDTPESREEYYSYCRKFPTEFKEIYYVPGGAMDFPHEIIDKRMAELRRMDEKEYCRRGNFVWKNGRKDTEVDFVDDPQGRFNVYHMPKEDMRNLKCRRNTIWGESWAPLYPDKYTSSSDPYAYRTKAETKLTENKSRLSDGGGMIFQERDKLLDPDTKNIKDWITHNIAADYLERPDSNDDFAEDMLMASVFFGAMMFTERNIDLIIKHFIQRKYGAYLKYEFDKYGVLKSEPGVYSLRESKDRMAKAIRYYLITHGHRCMSYRFLDQCRRIRYLEEMTKYDLFAACGLVLLGSESDYSKLFMPPTETRHKRELFKKRRYC</sequence>
<evidence type="ECO:0000313" key="1">
    <source>
        <dbReference type="EMBL" id="QJA63577.1"/>
    </source>
</evidence>
<evidence type="ECO:0000313" key="2">
    <source>
        <dbReference type="EMBL" id="QJA83763.1"/>
    </source>
</evidence>
<proteinExistence type="predicted"/>
<gene>
    <name evidence="2" type="ORF">MM415A00253_0011</name>
    <name evidence="1" type="ORF">MM415B00618_0004</name>
</gene>